<evidence type="ECO:0000313" key="2">
    <source>
        <dbReference type="Proteomes" id="UP000569329"/>
    </source>
</evidence>
<reference evidence="1 2" key="1">
    <citation type="submission" date="2020-07" db="EMBL/GenBank/DDBJ databases">
        <title>Sequencing the genomes of 1000 actinobacteria strains.</title>
        <authorList>
            <person name="Klenk H.-P."/>
        </authorList>
    </citation>
    <scope>NUCLEOTIDE SEQUENCE [LARGE SCALE GENOMIC DNA]</scope>
    <source>
        <strain evidence="1 2">DSM 45975</strain>
    </source>
</reference>
<protein>
    <submittedName>
        <fullName evidence="1">Putative membrane protein</fullName>
    </submittedName>
</protein>
<evidence type="ECO:0000313" key="1">
    <source>
        <dbReference type="EMBL" id="MBA8823002.1"/>
    </source>
</evidence>
<organism evidence="1 2">
    <name type="scientific">Halosaccharopolyspora lacisalsi</name>
    <dbReference type="NCBI Taxonomy" id="1000566"/>
    <lineage>
        <taxon>Bacteria</taxon>
        <taxon>Bacillati</taxon>
        <taxon>Actinomycetota</taxon>
        <taxon>Actinomycetes</taxon>
        <taxon>Pseudonocardiales</taxon>
        <taxon>Pseudonocardiaceae</taxon>
        <taxon>Halosaccharopolyspora</taxon>
    </lineage>
</organism>
<keyword evidence="2" id="KW-1185">Reference proteome</keyword>
<dbReference type="PANTHER" id="PTHR36974">
    <property type="entry name" value="MEMBRANE PROTEIN-RELATED"/>
    <property type="match status" value="1"/>
</dbReference>
<accession>A0A839DM12</accession>
<dbReference type="EMBL" id="JACGWZ010000001">
    <property type="protein sequence ID" value="MBA8823002.1"/>
    <property type="molecule type" value="Genomic_DNA"/>
</dbReference>
<comment type="caution">
    <text evidence="1">The sequence shown here is derived from an EMBL/GenBank/DDBJ whole genome shotgun (WGS) entry which is preliminary data.</text>
</comment>
<proteinExistence type="predicted"/>
<dbReference type="PANTHER" id="PTHR36974:SF1">
    <property type="entry name" value="DOXX FAMILY MEMBRANE PROTEIN"/>
    <property type="match status" value="1"/>
</dbReference>
<dbReference type="AlphaFoldDB" id="A0A839DM12"/>
<name>A0A839DM12_9PSEU</name>
<dbReference type="Proteomes" id="UP000569329">
    <property type="component" value="Unassembled WGS sequence"/>
</dbReference>
<gene>
    <name evidence="1" type="ORF">FHX42_000331</name>
</gene>
<dbReference type="RefSeq" id="WP_182542395.1">
    <property type="nucleotide sequence ID" value="NZ_JACGWZ010000001.1"/>
</dbReference>
<sequence length="123" mass="13166">MIPNRSALLLAGGLAVTGTVHFLRPKPFDTIVPRTLPGSARPWTHVSGVAELACAATVAHPRTRRAGATATAGLLAAVFPANVRMAVDWRNKPRALRYGAYARLPLQLPLIRRALSVRANTDP</sequence>